<accession>A0A1W1D5Q0</accession>
<name>A0A1W1D5Q0_9ZZZZ</name>
<evidence type="ECO:0000256" key="1">
    <source>
        <dbReference type="SAM" id="MobiDB-lite"/>
    </source>
</evidence>
<feature type="region of interest" description="Disordered" evidence="1">
    <location>
        <begin position="25"/>
        <end position="70"/>
    </location>
</feature>
<reference evidence="2" key="1">
    <citation type="submission" date="2016-10" db="EMBL/GenBank/DDBJ databases">
        <authorList>
            <person name="de Groot N.N."/>
        </authorList>
    </citation>
    <scope>NUCLEOTIDE SEQUENCE</scope>
</reference>
<feature type="compositionally biased region" description="Basic and acidic residues" evidence="1">
    <location>
        <begin position="38"/>
        <end position="70"/>
    </location>
</feature>
<dbReference type="EMBL" id="FPHP01000048">
    <property type="protein sequence ID" value="SFV75951.1"/>
    <property type="molecule type" value="Genomic_DNA"/>
</dbReference>
<protein>
    <submittedName>
        <fullName evidence="2">Uncharacterized protein</fullName>
    </submittedName>
</protein>
<proteinExistence type="predicted"/>
<evidence type="ECO:0000313" key="2">
    <source>
        <dbReference type="EMBL" id="SFV75951.1"/>
    </source>
</evidence>
<dbReference type="AlphaFoldDB" id="A0A1W1D5Q0"/>
<organism evidence="2">
    <name type="scientific">hydrothermal vent metagenome</name>
    <dbReference type="NCBI Taxonomy" id="652676"/>
    <lineage>
        <taxon>unclassified sequences</taxon>
        <taxon>metagenomes</taxon>
        <taxon>ecological metagenomes</taxon>
    </lineage>
</organism>
<sequence length="70" mass="8425">MNELKQKIAVMNAQQREMLISEIQTQMHSHDSTSTIHHSQEIHHNNLKEHHSHQEESTEQEEHNHFQEEH</sequence>
<gene>
    <name evidence="2" type="ORF">MNB_SM-3-881</name>
</gene>